<gene>
    <name evidence="4" type="ORF">GCM10011385_29630</name>
</gene>
<accession>A0A916RYZ5</accession>
<dbReference type="RefSeq" id="WP_188721867.1">
    <property type="nucleotide sequence ID" value="NZ_BMIF01000009.1"/>
</dbReference>
<evidence type="ECO:0000256" key="1">
    <source>
        <dbReference type="SAM" id="Coils"/>
    </source>
</evidence>
<evidence type="ECO:0000313" key="5">
    <source>
        <dbReference type="Proteomes" id="UP000636264"/>
    </source>
</evidence>
<keyword evidence="3" id="KW-0732">Signal</keyword>
<feature type="region of interest" description="Disordered" evidence="2">
    <location>
        <begin position="131"/>
        <end position="150"/>
    </location>
</feature>
<feature type="coiled-coil region" evidence="1">
    <location>
        <begin position="67"/>
        <end position="101"/>
    </location>
</feature>
<comment type="caution">
    <text evidence="4">The sequence shown here is derived from an EMBL/GenBank/DDBJ whole genome shotgun (WGS) entry which is preliminary data.</text>
</comment>
<protein>
    <submittedName>
        <fullName evidence="4">Uncharacterized protein</fullName>
    </submittedName>
</protein>
<feature type="chain" id="PRO_5036977940" evidence="3">
    <location>
        <begin position="25"/>
        <end position="150"/>
    </location>
</feature>
<dbReference type="Proteomes" id="UP000636264">
    <property type="component" value="Unassembled WGS sequence"/>
</dbReference>
<feature type="signal peptide" evidence="3">
    <location>
        <begin position="1"/>
        <end position="24"/>
    </location>
</feature>
<reference evidence="4" key="1">
    <citation type="journal article" date="2014" name="Int. J. Syst. Evol. Microbiol.">
        <title>Complete genome sequence of Corynebacterium casei LMG S-19264T (=DSM 44701T), isolated from a smear-ripened cheese.</title>
        <authorList>
            <consortium name="US DOE Joint Genome Institute (JGI-PGF)"/>
            <person name="Walter F."/>
            <person name="Albersmeier A."/>
            <person name="Kalinowski J."/>
            <person name="Ruckert C."/>
        </authorList>
    </citation>
    <scope>NUCLEOTIDE SEQUENCE</scope>
    <source>
        <strain evidence="4">CGMCC 1.15320</strain>
    </source>
</reference>
<organism evidence="4 5">
    <name type="scientific">Nitratireductor aestuarii</name>
    <dbReference type="NCBI Taxonomy" id="1735103"/>
    <lineage>
        <taxon>Bacteria</taxon>
        <taxon>Pseudomonadati</taxon>
        <taxon>Pseudomonadota</taxon>
        <taxon>Alphaproteobacteria</taxon>
        <taxon>Hyphomicrobiales</taxon>
        <taxon>Phyllobacteriaceae</taxon>
        <taxon>Nitratireductor</taxon>
    </lineage>
</organism>
<proteinExistence type="predicted"/>
<dbReference type="EMBL" id="BMIF01000009">
    <property type="protein sequence ID" value="GGA73721.1"/>
    <property type="molecule type" value="Genomic_DNA"/>
</dbReference>
<sequence length="150" mass="16418">MLKTRFVAIGLVLAAGGLSGIATAQDAPRFQMERSNGGFIVMDAQTGNTSFCREQAGKFVCDTTADQKAADNTVEMLQKKITELEARIEALESGRASAHNDLPSEQEFEQTLNFMERFFKRFIGIVKGLESDEPANERVPSSGRAPSEQL</sequence>
<keyword evidence="1" id="KW-0175">Coiled coil</keyword>
<keyword evidence="5" id="KW-1185">Reference proteome</keyword>
<reference evidence="4" key="2">
    <citation type="submission" date="2020-09" db="EMBL/GenBank/DDBJ databases">
        <authorList>
            <person name="Sun Q."/>
            <person name="Zhou Y."/>
        </authorList>
    </citation>
    <scope>NUCLEOTIDE SEQUENCE</scope>
    <source>
        <strain evidence="4">CGMCC 1.15320</strain>
    </source>
</reference>
<evidence type="ECO:0000313" key="4">
    <source>
        <dbReference type="EMBL" id="GGA73721.1"/>
    </source>
</evidence>
<dbReference type="AlphaFoldDB" id="A0A916RYZ5"/>
<evidence type="ECO:0000256" key="2">
    <source>
        <dbReference type="SAM" id="MobiDB-lite"/>
    </source>
</evidence>
<evidence type="ECO:0000256" key="3">
    <source>
        <dbReference type="SAM" id="SignalP"/>
    </source>
</evidence>
<name>A0A916RYZ5_9HYPH</name>